<dbReference type="PANTHER" id="PTHR37984">
    <property type="entry name" value="PROTEIN CBG26694"/>
    <property type="match status" value="1"/>
</dbReference>
<evidence type="ECO:0000256" key="4">
    <source>
        <dbReference type="ARBA" id="ARBA00022759"/>
    </source>
</evidence>
<dbReference type="Pfam" id="PF00665">
    <property type="entry name" value="rve"/>
    <property type="match status" value="1"/>
</dbReference>
<sequence>MTEIVKERHEETYWGSEAMISSLQDSIICAGMMGIVKSITVKCPISLKNNPMNRKRPPSGTTRQGNSPRDYWQIDFSELPKQNGYKYLLVLVDTFSGWPEAFPCHTNKAREVTKLLLKEIIPRFGVPIRMSSDWGPHFVVNVVQQLSKILGIKWDLHTPWRPQLSGKVERMNQTLKQQISKICQETSLKWPQALPLALLRIRIQPRSRNKISPHEIIYGKPYQAPLIPGEIHVKGRTDLKLYLISLGKVLAALQRYIVLTGPLTLDTPAHRYQPGDSVYIKTWNSEPLQEKWKGPFQVLLDNLHCHKVSHNSAKANVGVQDSLGNKGTLKYNKIRPTEEERLYDAESENLKNEDRYGSHIKQGEGEEGKEKEKEEEKEEEGGEDNEEEDKKDEKDEEEEEERKKKRKKKKERRKERRRKKKTEEEERRRGGVQYHVLFSKA</sequence>
<dbReference type="PROSITE" id="PS50994">
    <property type="entry name" value="INTEGRASE"/>
    <property type="match status" value="1"/>
</dbReference>
<evidence type="ECO:0000259" key="7">
    <source>
        <dbReference type="PROSITE" id="PS50994"/>
    </source>
</evidence>
<dbReference type="GO" id="GO:0004519">
    <property type="term" value="F:endonuclease activity"/>
    <property type="evidence" value="ECO:0007669"/>
    <property type="project" value="UniProtKB-KW"/>
</dbReference>
<proteinExistence type="predicted"/>
<dbReference type="GO" id="GO:0015074">
    <property type="term" value="P:DNA integration"/>
    <property type="evidence" value="ECO:0007669"/>
    <property type="project" value="InterPro"/>
</dbReference>
<keyword evidence="5" id="KW-0378">Hydrolase</keyword>
<dbReference type="GO" id="GO:0003676">
    <property type="term" value="F:nucleic acid binding"/>
    <property type="evidence" value="ECO:0007669"/>
    <property type="project" value="InterPro"/>
</dbReference>
<reference evidence="8 9" key="1">
    <citation type="journal article" date="2023" name="J. Hered.">
        <title>Chromosome-level genome of the wood stork (Mycteria americana) provides insight into avian chromosome evolution.</title>
        <authorList>
            <person name="Flamio R. Jr."/>
            <person name="Ramstad K.M."/>
        </authorList>
    </citation>
    <scope>NUCLEOTIDE SEQUENCE [LARGE SCALE GENOMIC DNA]</scope>
    <source>
        <strain evidence="8">JAX WOST 10</strain>
    </source>
</reference>
<dbReference type="PANTHER" id="PTHR37984:SF5">
    <property type="entry name" value="PROTEIN NYNRIN-LIKE"/>
    <property type="match status" value="1"/>
</dbReference>
<dbReference type="GO" id="GO:0016779">
    <property type="term" value="F:nucleotidyltransferase activity"/>
    <property type="evidence" value="ECO:0007669"/>
    <property type="project" value="UniProtKB-KW"/>
</dbReference>
<evidence type="ECO:0000256" key="2">
    <source>
        <dbReference type="ARBA" id="ARBA00022695"/>
    </source>
</evidence>
<feature type="compositionally biased region" description="Basic residues" evidence="6">
    <location>
        <begin position="403"/>
        <end position="420"/>
    </location>
</feature>
<dbReference type="InterPro" id="IPR001584">
    <property type="entry name" value="Integrase_cat-core"/>
</dbReference>
<evidence type="ECO:0000256" key="6">
    <source>
        <dbReference type="SAM" id="MobiDB-lite"/>
    </source>
</evidence>
<comment type="caution">
    <text evidence="8">The sequence shown here is derived from an EMBL/GenBank/DDBJ whole genome shotgun (WGS) entry which is preliminary data.</text>
</comment>
<evidence type="ECO:0000313" key="9">
    <source>
        <dbReference type="Proteomes" id="UP001333110"/>
    </source>
</evidence>
<gene>
    <name evidence="8" type="ORF">QYF61_023152</name>
</gene>
<keyword evidence="2" id="KW-0548">Nucleotidyltransferase</keyword>
<organism evidence="8 9">
    <name type="scientific">Mycteria americana</name>
    <name type="common">Wood stork</name>
    <dbReference type="NCBI Taxonomy" id="33587"/>
    <lineage>
        <taxon>Eukaryota</taxon>
        <taxon>Metazoa</taxon>
        <taxon>Chordata</taxon>
        <taxon>Craniata</taxon>
        <taxon>Vertebrata</taxon>
        <taxon>Euteleostomi</taxon>
        <taxon>Archelosauria</taxon>
        <taxon>Archosauria</taxon>
        <taxon>Dinosauria</taxon>
        <taxon>Saurischia</taxon>
        <taxon>Theropoda</taxon>
        <taxon>Coelurosauria</taxon>
        <taxon>Aves</taxon>
        <taxon>Neognathae</taxon>
        <taxon>Neoaves</taxon>
        <taxon>Aequornithes</taxon>
        <taxon>Ciconiiformes</taxon>
        <taxon>Ciconiidae</taxon>
        <taxon>Mycteria</taxon>
    </lineage>
</organism>
<dbReference type="Gene3D" id="2.30.30.850">
    <property type="match status" value="1"/>
</dbReference>
<name>A0AAN7S4E3_MYCAM</name>
<dbReference type="InterPro" id="IPR050951">
    <property type="entry name" value="Retrovirus_Pol_polyprotein"/>
</dbReference>
<feature type="compositionally biased region" description="Basic and acidic residues" evidence="6">
    <location>
        <begin position="340"/>
        <end position="374"/>
    </location>
</feature>
<dbReference type="AlphaFoldDB" id="A0AAN7S4E3"/>
<evidence type="ECO:0000313" key="8">
    <source>
        <dbReference type="EMBL" id="KAK4828092.1"/>
    </source>
</evidence>
<feature type="region of interest" description="Disordered" evidence="6">
    <location>
        <begin position="49"/>
        <end position="69"/>
    </location>
</feature>
<dbReference type="InterPro" id="IPR036397">
    <property type="entry name" value="RNaseH_sf"/>
</dbReference>
<dbReference type="Proteomes" id="UP001333110">
    <property type="component" value="Unassembled WGS sequence"/>
</dbReference>
<dbReference type="Pfam" id="PF18697">
    <property type="entry name" value="MLVIN_C"/>
    <property type="match status" value="1"/>
</dbReference>
<feature type="compositionally biased region" description="Acidic residues" evidence="6">
    <location>
        <begin position="375"/>
        <end position="400"/>
    </location>
</feature>
<keyword evidence="1" id="KW-0808">Transferase</keyword>
<protein>
    <recommendedName>
        <fullName evidence="7">Integrase catalytic domain-containing protein</fullName>
    </recommendedName>
</protein>
<dbReference type="EMBL" id="JAUNZN010000002">
    <property type="protein sequence ID" value="KAK4828092.1"/>
    <property type="molecule type" value="Genomic_DNA"/>
</dbReference>
<feature type="domain" description="Integrase catalytic" evidence="7">
    <location>
        <begin position="64"/>
        <end position="221"/>
    </location>
</feature>
<keyword evidence="3" id="KW-0540">Nuclease</keyword>
<evidence type="ECO:0000256" key="1">
    <source>
        <dbReference type="ARBA" id="ARBA00022679"/>
    </source>
</evidence>
<accession>A0AAN7S4E3</accession>
<dbReference type="SUPFAM" id="SSF53098">
    <property type="entry name" value="Ribonuclease H-like"/>
    <property type="match status" value="1"/>
</dbReference>
<dbReference type="GO" id="GO:0016787">
    <property type="term" value="F:hydrolase activity"/>
    <property type="evidence" value="ECO:0007669"/>
    <property type="project" value="UniProtKB-KW"/>
</dbReference>
<evidence type="ECO:0000256" key="5">
    <source>
        <dbReference type="ARBA" id="ARBA00022801"/>
    </source>
</evidence>
<evidence type="ECO:0000256" key="3">
    <source>
        <dbReference type="ARBA" id="ARBA00022722"/>
    </source>
</evidence>
<dbReference type="Gene3D" id="3.30.420.10">
    <property type="entry name" value="Ribonuclease H-like superfamily/Ribonuclease H"/>
    <property type="match status" value="1"/>
</dbReference>
<feature type="region of interest" description="Disordered" evidence="6">
    <location>
        <begin position="340"/>
        <end position="441"/>
    </location>
</feature>
<keyword evidence="9" id="KW-1185">Reference proteome</keyword>
<dbReference type="InterPro" id="IPR012337">
    <property type="entry name" value="RNaseH-like_sf"/>
</dbReference>
<keyword evidence="4" id="KW-0255">Endonuclease</keyword>
<dbReference type="InterPro" id="IPR040643">
    <property type="entry name" value="MLVIN_C"/>
</dbReference>